<dbReference type="Proteomes" id="UP001148786">
    <property type="component" value="Unassembled WGS sequence"/>
</dbReference>
<sequence length="154" mass="17040">MTAQCSTSDIDNEGEESSNKEERHGKTENINPTDLDETDLEAELDEFISGDCVPASAEVYFMEEMDIEDTIKKNMDQDQAHAIPPSITPETDTQVLQSIPNFPKPGYNQENSVPVVQGTSMSSEMHKRLAAKEHQVAAEETAIPLNKVQVNHPP</sequence>
<protein>
    <submittedName>
        <fullName evidence="2">Uncharacterized protein</fullName>
    </submittedName>
</protein>
<evidence type="ECO:0000313" key="2">
    <source>
        <dbReference type="EMBL" id="KAJ3512452.1"/>
    </source>
</evidence>
<name>A0A9W8K2C4_9AGAR</name>
<dbReference type="EMBL" id="JANKHO010000256">
    <property type="protein sequence ID" value="KAJ3512452.1"/>
    <property type="molecule type" value="Genomic_DNA"/>
</dbReference>
<proteinExistence type="predicted"/>
<organism evidence="2 3">
    <name type="scientific">Agrocybe chaxingu</name>
    <dbReference type="NCBI Taxonomy" id="84603"/>
    <lineage>
        <taxon>Eukaryota</taxon>
        <taxon>Fungi</taxon>
        <taxon>Dikarya</taxon>
        <taxon>Basidiomycota</taxon>
        <taxon>Agaricomycotina</taxon>
        <taxon>Agaricomycetes</taxon>
        <taxon>Agaricomycetidae</taxon>
        <taxon>Agaricales</taxon>
        <taxon>Agaricineae</taxon>
        <taxon>Strophariaceae</taxon>
        <taxon>Agrocybe</taxon>
    </lineage>
</organism>
<accession>A0A9W8K2C4</accession>
<comment type="caution">
    <text evidence="2">The sequence shown here is derived from an EMBL/GenBank/DDBJ whole genome shotgun (WGS) entry which is preliminary data.</text>
</comment>
<reference evidence="2" key="1">
    <citation type="submission" date="2022-07" db="EMBL/GenBank/DDBJ databases">
        <title>Genome Sequence of Agrocybe chaxingu.</title>
        <authorList>
            <person name="Buettner E."/>
        </authorList>
    </citation>
    <scope>NUCLEOTIDE SEQUENCE</scope>
    <source>
        <strain evidence="2">MP-N11</strain>
    </source>
</reference>
<keyword evidence="3" id="KW-1185">Reference proteome</keyword>
<feature type="compositionally biased region" description="Basic and acidic residues" evidence="1">
    <location>
        <begin position="17"/>
        <end position="27"/>
    </location>
</feature>
<gene>
    <name evidence="2" type="ORF">NLJ89_g3515</name>
</gene>
<evidence type="ECO:0000313" key="3">
    <source>
        <dbReference type="Proteomes" id="UP001148786"/>
    </source>
</evidence>
<evidence type="ECO:0000256" key="1">
    <source>
        <dbReference type="SAM" id="MobiDB-lite"/>
    </source>
</evidence>
<feature type="region of interest" description="Disordered" evidence="1">
    <location>
        <begin position="1"/>
        <end position="38"/>
    </location>
</feature>
<dbReference type="AlphaFoldDB" id="A0A9W8K2C4"/>